<accession>A0ABW4J9H6</accession>
<keyword evidence="3" id="KW-0813">Transport</keyword>
<dbReference type="Pfam" id="PF01594">
    <property type="entry name" value="AI-2E_transport"/>
    <property type="match status" value="1"/>
</dbReference>
<dbReference type="PANTHER" id="PTHR21716">
    <property type="entry name" value="TRANSMEMBRANE PROTEIN"/>
    <property type="match status" value="1"/>
</dbReference>
<dbReference type="RefSeq" id="WP_125715278.1">
    <property type="nucleotide sequence ID" value="NZ_JBHTOP010000028.1"/>
</dbReference>
<comment type="caution">
    <text evidence="9">The sequence shown here is derived from an EMBL/GenBank/DDBJ whole genome shotgun (WGS) entry which is preliminary data.</text>
</comment>
<feature type="transmembrane region" description="Helical" evidence="8">
    <location>
        <begin position="260"/>
        <end position="278"/>
    </location>
</feature>
<dbReference type="InterPro" id="IPR002549">
    <property type="entry name" value="AI-2E-like"/>
</dbReference>
<evidence type="ECO:0000313" key="10">
    <source>
        <dbReference type="Proteomes" id="UP001597267"/>
    </source>
</evidence>
<proteinExistence type="inferred from homology"/>
<protein>
    <submittedName>
        <fullName evidence="9">AI-2E family transporter</fullName>
    </submittedName>
</protein>
<feature type="transmembrane region" description="Helical" evidence="8">
    <location>
        <begin position="285"/>
        <end position="304"/>
    </location>
</feature>
<keyword evidence="7 8" id="KW-0472">Membrane</keyword>
<keyword evidence="10" id="KW-1185">Reference proteome</keyword>
<feature type="transmembrane region" description="Helical" evidence="8">
    <location>
        <begin position="163"/>
        <end position="185"/>
    </location>
</feature>
<feature type="transmembrane region" description="Helical" evidence="8">
    <location>
        <begin position="44"/>
        <end position="66"/>
    </location>
</feature>
<evidence type="ECO:0000313" key="9">
    <source>
        <dbReference type="EMBL" id="MFD1673006.1"/>
    </source>
</evidence>
<evidence type="ECO:0000256" key="7">
    <source>
        <dbReference type="ARBA" id="ARBA00023136"/>
    </source>
</evidence>
<evidence type="ECO:0000256" key="6">
    <source>
        <dbReference type="ARBA" id="ARBA00022989"/>
    </source>
</evidence>
<dbReference type="PANTHER" id="PTHR21716:SF53">
    <property type="entry name" value="PERMEASE PERM-RELATED"/>
    <property type="match status" value="1"/>
</dbReference>
<feature type="transmembrane region" description="Helical" evidence="8">
    <location>
        <begin position="316"/>
        <end position="344"/>
    </location>
</feature>
<evidence type="ECO:0000256" key="1">
    <source>
        <dbReference type="ARBA" id="ARBA00004651"/>
    </source>
</evidence>
<evidence type="ECO:0000256" key="5">
    <source>
        <dbReference type="ARBA" id="ARBA00022692"/>
    </source>
</evidence>
<evidence type="ECO:0000256" key="2">
    <source>
        <dbReference type="ARBA" id="ARBA00009773"/>
    </source>
</evidence>
<comment type="similarity">
    <text evidence="2">Belongs to the autoinducer-2 exporter (AI-2E) (TC 2.A.86) family.</text>
</comment>
<reference evidence="10" key="1">
    <citation type="journal article" date="2019" name="Int. J. Syst. Evol. Microbiol.">
        <title>The Global Catalogue of Microorganisms (GCM) 10K type strain sequencing project: providing services to taxonomists for standard genome sequencing and annotation.</title>
        <authorList>
            <consortium name="The Broad Institute Genomics Platform"/>
            <consortium name="The Broad Institute Genome Sequencing Center for Infectious Disease"/>
            <person name="Wu L."/>
            <person name="Ma J."/>
        </authorList>
    </citation>
    <scope>NUCLEOTIDE SEQUENCE [LARGE SCALE GENOMIC DNA]</scope>
    <source>
        <strain evidence="10">CCM 8896</strain>
    </source>
</reference>
<feature type="transmembrane region" description="Helical" evidence="8">
    <location>
        <begin position="73"/>
        <end position="95"/>
    </location>
</feature>
<keyword evidence="4" id="KW-1003">Cell membrane</keyword>
<comment type="subcellular location">
    <subcellularLocation>
        <location evidence="1">Cell membrane</location>
        <topology evidence="1">Multi-pass membrane protein</topology>
    </subcellularLocation>
</comment>
<keyword evidence="6 8" id="KW-1133">Transmembrane helix</keyword>
<gene>
    <name evidence="9" type="ORF">ACFQ5M_12970</name>
</gene>
<evidence type="ECO:0000256" key="3">
    <source>
        <dbReference type="ARBA" id="ARBA00022448"/>
    </source>
</evidence>
<keyword evidence="5 8" id="KW-0812">Transmembrane</keyword>
<name>A0ABW4J9H6_9LACO</name>
<organism evidence="9 10">
    <name type="scientific">Agrilactobacillus yilanensis</name>
    <dbReference type="NCBI Taxonomy" id="2485997"/>
    <lineage>
        <taxon>Bacteria</taxon>
        <taxon>Bacillati</taxon>
        <taxon>Bacillota</taxon>
        <taxon>Bacilli</taxon>
        <taxon>Lactobacillales</taxon>
        <taxon>Lactobacillaceae</taxon>
        <taxon>Agrilactobacillus</taxon>
    </lineage>
</organism>
<feature type="transmembrane region" description="Helical" evidence="8">
    <location>
        <begin position="229"/>
        <end position="254"/>
    </location>
</feature>
<evidence type="ECO:0000256" key="4">
    <source>
        <dbReference type="ARBA" id="ARBA00022475"/>
    </source>
</evidence>
<evidence type="ECO:0000256" key="8">
    <source>
        <dbReference type="SAM" id="Phobius"/>
    </source>
</evidence>
<dbReference type="Proteomes" id="UP001597267">
    <property type="component" value="Unassembled WGS sequence"/>
</dbReference>
<dbReference type="EMBL" id="JBHTOP010000028">
    <property type="protein sequence ID" value="MFD1673006.1"/>
    <property type="molecule type" value="Genomic_DNA"/>
</dbReference>
<sequence>MVKKLRESRLITWLVILLLAATLVFVLSKIQFLFSPIGVFVSTLFGPVIAAGFLYYLLNPLVVLLGKVKIKRGWAILIVFLILILAIIWIVMTVIPNLITQITALINNFPDFIKEIEKLVKKLNEYSWFKQFNVEEMLSSIKISPSSLAKSSFLTITSNLGSFMSSAAGVVVNLITIPIVLFYFLKDGNRFVPNFQKLFPERYRERVAELLHQMNGTISRYFAGQMLECLFVGTFTFIGYTIIGMPYAFLLGFVAGVANIVPYLGPYIGLAPALIIGLMQSFPKAIAVVIIVLIVQQVDGNFIYPHVVGKALDIHPLTIILILLAAGNIAGLLGMILAIPLYAVAKTVVKYVINLYHLRKGDVEVEAALKTEEKQPPSATPPLD</sequence>